<feature type="transmembrane region" description="Helical" evidence="8">
    <location>
        <begin position="124"/>
        <end position="146"/>
    </location>
</feature>
<dbReference type="AlphaFoldDB" id="A0A917ZFP6"/>
<keyword evidence="7 8" id="KW-0472">Membrane</keyword>
<feature type="transmembrane region" description="Helical" evidence="8">
    <location>
        <begin position="21"/>
        <end position="41"/>
    </location>
</feature>
<sequence>MTLALSAGWQRLRPTLSTSQFRLLIVSLLVLFYNGPLWQLVSSQPSNGPLSHLLFVGAFFTLMVALYLLFLTLVGFRIILKPLAILLFFSAAMVSWFMDAYGIVIDKTMVQNLFETDVAEAGELFSLPLLWHLTLYGLLPSLLVLALRVRRRGPGREFQAALASVLMCMVVVGLNAAVLFKDYSSLFRNNRQIRNLAVPSNYLYYGSRYLAGAYDASSKPLQRLGEDAHIVDAGAAAKHPRLLVVVVGETARADNFSLNGYGRDTNPRLSQEAVIYFDQASSCGTSTAESLPCMFSLNGRHDYSREEESHRENVLDVLQHAGVDVLWRDNNSGCKGVCDRVDQQPASLFDSAQFCGEDECYDETLLTALDDYLQSGSGDKVVVLHQKGSHGPAYYLRYPQSFQRFTPVCDSNQLQACSEQAIRNAYDNTILYTDHFLGQVIGFLKARQDRFDSAMLYMSDHGESLGEGNIYLHGMPYVLAPSEQTHIPFVVWLSSGLAGSDGIDTECLGAEREQSLSHDNLAHSVLGLMNVRTTVYDASLDIFRGCRQGGSALAGEEQHQAQGPA</sequence>
<comment type="caution">
    <text evidence="11">The sequence shown here is derived from an EMBL/GenBank/DDBJ whole genome shotgun (WGS) entry which is preliminary data.</text>
</comment>
<evidence type="ECO:0000256" key="8">
    <source>
        <dbReference type="SAM" id="Phobius"/>
    </source>
</evidence>
<feature type="transmembrane region" description="Helical" evidence="8">
    <location>
        <begin position="158"/>
        <end position="180"/>
    </location>
</feature>
<comment type="subcellular location">
    <subcellularLocation>
        <location evidence="1">Cell inner membrane</location>
        <topology evidence="1">Multi-pass membrane protein</topology>
    </subcellularLocation>
</comment>
<evidence type="ECO:0000256" key="4">
    <source>
        <dbReference type="ARBA" id="ARBA00022679"/>
    </source>
</evidence>
<evidence type="ECO:0000313" key="12">
    <source>
        <dbReference type="Proteomes" id="UP000599578"/>
    </source>
</evidence>
<evidence type="ECO:0000259" key="10">
    <source>
        <dbReference type="Pfam" id="PF08019"/>
    </source>
</evidence>
<dbReference type="SUPFAM" id="SSF53649">
    <property type="entry name" value="Alkaline phosphatase-like"/>
    <property type="match status" value="1"/>
</dbReference>
<gene>
    <name evidence="11" type="ORF">GCM10011348_19830</name>
</gene>
<evidence type="ECO:0000256" key="3">
    <source>
        <dbReference type="ARBA" id="ARBA00022519"/>
    </source>
</evidence>
<keyword evidence="12" id="KW-1185">Reference proteome</keyword>
<evidence type="ECO:0000256" key="2">
    <source>
        <dbReference type="ARBA" id="ARBA00022475"/>
    </source>
</evidence>
<keyword evidence="3" id="KW-0997">Cell inner membrane</keyword>
<dbReference type="NCBIfam" id="NF028537">
    <property type="entry name" value="P_eth_NH2_trans"/>
    <property type="match status" value="1"/>
</dbReference>
<evidence type="ECO:0000256" key="6">
    <source>
        <dbReference type="ARBA" id="ARBA00022989"/>
    </source>
</evidence>
<dbReference type="InterPro" id="IPR058130">
    <property type="entry name" value="PEA_transf_C"/>
</dbReference>
<evidence type="ECO:0000256" key="7">
    <source>
        <dbReference type="ARBA" id="ARBA00023136"/>
    </source>
</evidence>
<dbReference type="PANTHER" id="PTHR30443">
    <property type="entry name" value="INNER MEMBRANE PROTEIN"/>
    <property type="match status" value="1"/>
</dbReference>
<dbReference type="GO" id="GO:0009244">
    <property type="term" value="P:lipopolysaccharide core region biosynthetic process"/>
    <property type="evidence" value="ECO:0007669"/>
    <property type="project" value="TreeGrafter"/>
</dbReference>
<feature type="transmembrane region" description="Helical" evidence="8">
    <location>
        <begin position="83"/>
        <end position="104"/>
    </location>
</feature>
<dbReference type="InterPro" id="IPR000917">
    <property type="entry name" value="Sulfatase_N"/>
</dbReference>
<evidence type="ECO:0000256" key="5">
    <source>
        <dbReference type="ARBA" id="ARBA00022692"/>
    </source>
</evidence>
<organism evidence="11 12">
    <name type="scientific">Marinobacterium nitratireducens</name>
    <dbReference type="NCBI Taxonomy" id="518897"/>
    <lineage>
        <taxon>Bacteria</taxon>
        <taxon>Pseudomonadati</taxon>
        <taxon>Pseudomonadota</taxon>
        <taxon>Gammaproteobacteria</taxon>
        <taxon>Oceanospirillales</taxon>
        <taxon>Oceanospirillaceae</taxon>
        <taxon>Marinobacterium</taxon>
    </lineage>
</organism>
<dbReference type="GO" id="GO:0016776">
    <property type="term" value="F:phosphotransferase activity, phosphate group as acceptor"/>
    <property type="evidence" value="ECO:0007669"/>
    <property type="project" value="TreeGrafter"/>
</dbReference>
<name>A0A917ZFP6_9GAMM</name>
<feature type="domain" description="Phosphoethanolamine transferase N-terminal" evidence="10">
    <location>
        <begin position="64"/>
        <end position="211"/>
    </location>
</feature>
<keyword evidence="6 8" id="KW-1133">Transmembrane helix</keyword>
<evidence type="ECO:0000256" key="1">
    <source>
        <dbReference type="ARBA" id="ARBA00004429"/>
    </source>
</evidence>
<dbReference type="InterPro" id="IPR040423">
    <property type="entry name" value="PEA_transferase"/>
</dbReference>
<keyword evidence="2" id="KW-1003">Cell membrane</keyword>
<keyword evidence="4 11" id="KW-0808">Transferase</keyword>
<feature type="transmembrane region" description="Helical" evidence="8">
    <location>
        <begin position="53"/>
        <end position="76"/>
    </location>
</feature>
<dbReference type="RefSeq" id="WP_188860425.1">
    <property type="nucleotide sequence ID" value="NZ_BMLT01000004.1"/>
</dbReference>
<protein>
    <submittedName>
        <fullName evidence="11">Phosphoethanolamine transferase</fullName>
    </submittedName>
</protein>
<dbReference type="PANTHER" id="PTHR30443:SF0">
    <property type="entry name" value="PHOSPHOETHANOLAMINE TRANSFERASE EPTA"/>
    <property type="match status" value="1"/>
</dbReference>
<dbReference type="Proteomes" id="UP000599578">
    <property type="component" value="Unassembled WGS sequence"/>
</dbReference>
<reference evidence="11 12" key="1">
    <citation type="journal article" date="2014" name="Int. J. Syst. Evol. Microbiol.">
        <title>Complete genome sequence of Corynebacterium casei LMG S-19264T (=DSM 44701T), isolated from a smear-ripened cheese.</title>
        <authorList>
            <consortium name="US DOE Joint Genome Institute (JGI-PGF)"/>
            <person name="Walter F."/>
            <person name="Albersmeier A."/>
            <person name="Kalinowski J."/>
            <person name="Ruckert C."/>
        </authorList>
    </citation>
    <scope>NUCLEOTIDE SEQUENCE [LARGE SCALE GENOMIC DNA]</scope>
    <source>
        <strain evidence="11 12">CGMCC 1.7286</strain>
    </source>
</reference>
<evidence type="ECO:0000313" key="11">
    <source>
        <dbReference type="EMBL" id="GGO81244.1"/>
    </source>
</evidence>
<feature type="domain" description="Sulfatase N-terminal" evidence="9">
    <location>
        <begin position="242"/>
        <end position="531"/>
    </location>
</feature>
<proteinExistence type="predicted"/>
<dbReference type="CDD" id="cd16017">
    <property type="entry name" value="LptA"/>
    <property type="match status" value="1"/>
</dbReference>
<evidence type="ECO:0000259" key="9">
    <source>
        <dbReference type="Pfam" id="PF00884"/>
    </source>
</evidence>
<accession>A0A917ZFP6</accession>
<keyword evidence="5 8" id="KW-0812">Transmembrane</keyword>
<dbReference type="EMBL" id="BMLT01000004">
    <property type="protein sequence ID" value="GGO81244.1"/>
    <property type="molecule type" value="Genomic_DNA"/>
</dbReference>
<dbReference type="InterPro" id="IPR017850">
    <property type="entry name" value="Alkaline_phosphatase_core_sf"/>
</dbReference>
<dbReference type="GO" id="GO:0005886">
    <property type="term" value="C:plasma membrane"/>
    <property type="evidence" value="ECO:0007669"/>
    <property type="project" value="UniProtKB-SubCell"/>
</dbReference>
<dbReference type="Pfam" id="PF00884">
    <property type="entry name" value="Sulfatase"/>
    <property type="match status" value="1"/>
</dbReference>
<dbReference type="Gene3D" id="3.40.720.10">
    <property type="entry name" value="Alkaline Phosphatase, subunit A"/>
    <property type="match status" value="1"/>
</dbReference>
<dbReference type="InterPro" id="IPR012549">
    <property type="entry name" value="EptA-like_N"/>
</dbReference>
<dbReference type="Pfam" id="PF08019">
    <property type="entry name" value="EptA_B_N"/>
    <property type="match status" value="1"/>
</dbReference>